<evidence type="ECO:0000313" key="2">
    <source>
        <dbReference type="EMBL" id="KAK3092276.1"/>
    </source>
</evidence>
<dbReference type="Proteomes" id="UP001186944">
    <property type="component" value="Unassembled WGS sequence"/>
</dbReference>
<dbReference type="PANTHER" id="PTHR46601:SF1">
    <property type="entry name" value="ADF-H DOMAIN-CONTAINING PROTEIN"/>
    <property type="match status" value="1"/>
</dbReference>
<gene>
    <name evidence="2" type="ORF">FSP39_000626</name>
</gene>
<keyword evidence="3" id="KW-1185">Reference proteome</keyword>
<protein>
    <submittedName>
        <fullName evidence="2">Uncharacterized protein</fullName>
    </submittedName>
</protein>
<accession>A0AA89C2P3</accession>
<feature type="region of interest" description="Disordered" evidence="1">
    <location>
        <begin position="198"/>
        <end position="224"/>
    </location>
</feature>
<evidence type="ECO:0000313" key="3">
    <source>
        <dbReference type="Proteomes" id="UP001186944"/>
    </source>
</evidence>
<feature type="compositionally biased region" description="Low complexity" evidence="1">
    <location>
        <begin position="208"/>
        <end position="224"/>
    </location>
</feature>
<dbReference type="AlphaFoldDB" id="A0AA89C2P3"/>
<evidence type="ECO:0000256" key="1">
    <source>
        <dbReference type="SAM" id="MobiDB-lite"/>
    </source>
</evidence>
<name>A0AA89C2P3_PINIB</name>
<dbReference type="PANTHER" id="PTHR46601">
    <property type="entry name" value="ULP_PROTEASE DOMAIN-CONTAINING PROTEIN"/>
    <property type="match status" value="1"/>
</dbReference>
<reference evidence="2" key="1">
    <citation type="submission" date="2019-08" db="EMBL/GenBank/DDBJ databases">
        <title>The improved chromosome-level genome for the pearl oyster Pinctada fucata martensii using PacBio sequencing and Hi-C.</title>
        <authorList>
            <person name="Zheng Z."/>
        </authorList>
    </citation>
    <scope>NUCLEOTIDE SEQUENCE</scope>
    <source>
        <strain evidence="2">ZZ-2019</strain>
        <tissue evidence="2">Adductor muscle</tissue>
    </source>
</reference>
<dbReference type="EMBL" id="VSWD01000009">
    <property type="protein sequence ID" value="KAK3092276.1"/>
    <property type="molecule type" value="Genomic_DNA"/>
</dbReference>
<sequence>MRWEKDEADFKEHVHKIKRQYAELRQLKENLPKNDIILHMDFPENYSCKTADEIQSAYWNQSQGTYGSRATWNYFEAGHGKGPCDGVGGTVKRMADEAVNSSRASFQDAEEFMAWTKQSSLKAVHFFYVSKEDCDRKAETTKKCRLPPVKGTMTLHACKSDSNLLITAPTSCYCEFCLKDRYCEHWLISTSLPAVDSSTLDASPSPSPTVISPSTSATDASSSTVVSAGECGSISAERDGPVSQTADKDSNEVLAVQYKVNSLSLQCMTKIGMSGR</sequence>
<proteinExistence type="predicted"/>
<organism evidence="2 3">
    <name type="scientific">Pinctada imbricata</name>
    <name type="common">Atlantic pearl-oyster</name>
    <name type="synonym">Pinctada martensii</name>
    <dbReference type="NCBI Taxonomy" id="66713"/>
    <lineage>
        <taxon>Eukaryota</taxon>
        <taxon>Metazoa</taxon>
        <taxon>Spiralia</taxon>
        <taxon>Lophotrochozoa</taxon>
        <taxon>Mollusca</taxon>
        <taxon>Bivalvia</taxon>
        <taxon>Autobranchia</taxon>
        <taxon>Pteriomorphia</taxon>
        <taxon>Pterioida</taxon>
        <taxon>Pterioidea</taxon>
        <taxon>Pteriidae</taxon>
        <taxon>Pinctada</taxon>
    </lineage>
</organism>
<comment type="caution">
    <text evidence="2">The sequence shown here is derived from an EMBL/GenBank/DDBJ whole genome shotgun (WGS) entry which is preliminary data.</text>
</comment>